<dbReference type="SUPFAM" id="SSF56176">
    <property type="entry name" value="FAD-binding/transporter-associated domain-like"/>
    <property type="match status" value="1"/>
</dbReference>
<protein>
    <recommendedName>
        <fullName evidence="7">D-lactate dehydrogenase (cytochrome)</fullName>
        <ecNumber evidence="7">1.1.2.4</ecNumber>
    </recommendedName>
</protein>
<gene>
    <name evidence="9" type="ORF">CG50_15205</name>
</gene>
<name>A0A086Y1S9_9RHOB</name>
<evidence type="ECO:0000256" key="4">
    <source>
        <dbReference type="ARBA" id="ARBA00022827"/>
    </source>
</evidence>
<evidence type="ECO:0000256" key="3">
    <source>
        <dbReference type="ARBA" id="ARBA00022630"/>
    </source>
</evidence>
<evidence type="ECO:0000313" key="9">
    <source>
        <dbReference type="EMBL" id="KFI28229.1"/>
    </source>
</evidence>
<dbReference type="EMBL" id="JFZB01000007">
    <property type="protein sequence ID" value="KFI28229.1"/>
    <property type="molecule type" value="Genomic_DNA"/>
</dbReference>
<comment type="cofactor">
    <cofactor evidence="1">
        <name>FAD</name>
        <dbReference type="ChEBI" id="CHEBI:57692"/>
    </cofactor>
</comment>
<dbReference type="GO" id="GO:0004458">
    <property type="term" value="F:D-lactate dehydrogenase (cytochrome) activity"/>
    <property type="evidence" value="ECO:0007669"/>
    <property type="project" value="UniProtKB-EC"/>
</dbReference>
<keyword evidence="4" id="KW-0274">FAD</keyword>
<dbReference type="Proteomes" id="UP000028824">
    <property type="component" value="Unassembled WGS sequence"/>
</dbReference>
<dbReference type="InterPro" id="IPR016164">
    <property type="entry name" value="FAD-linked_Oxase-like_C"/>
</dbReference>
<dbReference type="GO" id="GO:0008720">
    <property type="term" value="F:D-lactate dehydrogenase (NAD+) activity"/>
    <property type="evidence" value="ECO:0007669"/>
    <property type="project" value="TreeGrafter"/>
</dbReference>
<dbReference type="InterPro" id="IPR004113">
    <property type="entry name" value="FAD-bd_oxidored_4_C"/>
</dbReference>
<dbReference type="RefSeq" id="WP_036636272.1">
    <property type="nucleotide sequence ID" value="NZ_JFZB01000007.1"/>
</dbReference>
<dbReference type="InterPro" id="IPR006094">
    <property type="entry name" value="Oxid_FAD_bind_N"/>
</dbReference>
<dbReference type="PANTHER" id="PTHR11748:SF111">
    <property type="entry name" value="D-LACTATE DEHYDROGENASE, MITOCHONDRIAL-RELATED"/>
    <property type="match status" value="1"/>
</dbReference>
<dbReference type="Pfam" id="PF02913">
    <property type="entry name" value="FAD-oxidase_C"/>
    <property type="match status" value="1"/>
</dbReference>
<dbReference type="eggNOG" id="COG0277">
    <property type="taxonomic scope" value="Bacteria"/>
</dbReference>
<accession>A0A086Y1S9</accession>
<dbReference type="OrthoDB" id="9811557at2"/>
<dbReference type="FunFam" id="1.10.45.10:FF:000001">
    <property type="entry name" value="D-lactate dehydrogenase mitochondrial"/>
    <property type="match status" value="1"/>
</dbReference>
<organism evidence="9 10">
    <name type="scientific">Paenirhodobacter enshiensis</name>
    <dbReference type="NCBI Taxonomy" id="1105367"/>
    <lineage>
        <taxon>Bacteria</taxon>
        <taxon>Pseudomonadati</taxon>
        <taxon>Pseudomonadota</taxon>
        <taxon>Alphaproteobacteria</taxon>
        <taxon>Rhodobacterales</taxon>
        <taxon>Rhodobacter group</taxon>
        <taxon>Paenirhodobacter</taxon>
    </lineage>
</organism>
<dbReference type="InterPro" id="IPR036318">
    <property type="entry name" value="FAD-bd_PCMH-like_sf"/>
</dbReference>
<evidence type="ECO:0000256" key="7">
    <source>
        <dbReference type="ARBA" id="ARBA00038897"/>
    </source>
</evidence>
<evidence type="ECO:0000256" key="6">
    <source>
        <dbReference type="ARBA" id="ARBA00023002"/>
    </source>
</evidence>
<keyword evidence="3" id="KW-0285">Flavoprotein</keyword>
<keyword evidence="10" id="KW-1185">Reference proteome</keyword>
<dbReference type="GO" id="GO:0071949">
    <property type="term" value="F:FAD binding"/>
    <property type="evidence" value="ECO:0007669"/>
    <property type="project" value="InterPro"/>
</dbReference>
<sequence>MALEQALNALEALLGARLSRKSGDLDQHGHSETWFPTTPPHAVAWPETTQEVSAIAKICSAEGVPLVAWGTGTSLEGHALAQNGGVVLDTSRMNQILATDAEDRLVRVQPGVTRVRLNDELRATGLFFPVDPGADASLGGMAATRASGTTAVRYGTMRHNVAALEVVLADGRIIRTGSGAVKSSSGYDLTALFVGSEGTLGIITELTLRLHAQPETISSAVCAFDTLEQAVETVQMTIQMGIPMARIEFVDSEIVKVFNKMNHTTMPEKPHLMIEFHGSDVSVAEDSRRFGEVVAEMGGADFEWATTTEERNRLWKIRHAAYSSIIASRPGCIGLVTDVCVPISRLAEAVERGRDMIAAKGLFGPILGHVGDGNFHATLALDPSDPSELERAKEVGHELAEMALEMGGTITGEHGIGLGKRGLMAAEHGEAWAVMGQIKAALDPNGILNPGKMLPDTAPAAKA</sequence>
<dbReference type="Pfam" id="PF01565">
    <property type="entry name" value="FAD_binding_4"/>
    <property type="match status" value="1"/>
</dbReference>
<dbReference type="EC" id="1.1.2.4" evidence="7"/>
<evidence type="ECO:0000256" key="1">
    <source>
        <dbReference type="ARBA" id="ARBA00001974"/>
    </source>
</evidence>
<dbReference type="InterPro" id="IPR016169">
    <property type="entry name" value="FAD-bd_PCMH_sub2"/>
</dbReference>
<dbReference type="FunFam" id="3.30.465.10:FF:000016">
    <property type="entry name" value="probable D-lactate dehydrogenase, mitochondrial"/>
    <property type="match status" value="1"/>
</dbReference>
<evidence type="ECO:0000259" key="8">
    <source>
        <dbReference type="PROSITE" id="PS51387"/>
    </source>
</evidence>
<comment type="caution">
    <text evidence="9">The sequence shown here is derived from an EMBL/GenBank/DDBJ whole genome shotgun (WGS) entry which is preliminary data.</text>
</comment>
<dbReference type="InterPro" id="IPR016166">
    <property type="entry name" value="FAD-bd_PCMH"/>
</dbReference>
<evidence type="ECO:0000256" key="5">
    <source>
        <dbReference type="ARBA" id="ARBA00022946"/>
    </source>
</evidence>
<evidence type="ECO:0000313" key="10">
    <source>
        <dbReference type="Proteomes" id="UP000028824"/>
    </source>
</evidence>
<dbReference type="PROSITE" id="PS51387">
    <property type="entry name" value="FAD_PCMH"/>
    <property type="match status" value="1"/>
</dbReference>
<dbReference type="FunFam" id="3.30.70.2740:FF:000001">
    <property type="entry name" value="D-lactate dehydrogenase mitochondrial"/>
    <property type="match status" value="1"/>
</dbReference>
<dbReference type="AlphaFoldDB" id="A0A086Y1S9"/>
<comment type="similarity">
    <text evidence="2">Belongs to the FAD-binding oxidoreductase/transferase type 4 family.</text>
</comment>
<dbReference type="InterPro" id="IPR016171">
    <property type="entry name" value="Vanillyl_alc_oxidase_C-sub2"/>
</dbReference>
<dbReference type="Gene3D" id="3.30.70.2740">
    <property type="match status" value="1"/>
</dbReference>
<keyword evidence="5" id="KW-0809">Transit peptide</keyword>
<reference evidence="9 10" key="1">
    <citation type="submission" date="2014-03" db="EMBL/GenBank/DDBJ databases">
        <title>Genome of Paenirhodobacter enshiensis DW2-9.</title>
        <authorList>
            <person name="Wang D."/>
            <person name="Wang G."/>
        </authorList>
    </citation>
    <scope>NUCLEOTIDE SEQUENCE [LARGE SCALE GENOMIC DNA]</scope>
    <source>
        <strain evidence="9 10">DW2-9</strain>
    </source>
</reference>
<dbReference type="STRING" id="1105367.CG50_15205"/>
<dbReference type="SUPFAM" id="SSF55103">
    <property type="entry name" value="FAD-linked oxidases, C-terminal domain"/>
    <property type="match status" value="1"/>
</dbReference>
<dbReference type="GO" id="GO:1903457">
    <property type="term" value="P:lactate catabolic process"/>
    <property type="evidence" value="ECO:0007669"/>
    <property type="project" value="TreeGrafter"/>
</dbReference>
<evidence type="ECO:0000256" key="2">
    <source>
        <dbReference type="ARBA" id="ARBA00008000"/>
    </source>
</evidence>
<dbReference type="Gene3D" id="1.10.45.10">
    <property type="entry name" value="Vanillyl-alcohol Oxidase, Chain A, domain 4"/>
    <property type="match status" value="1"/>
</dbReference>
<proteinExistence type="inferred from homology"/>
<feature type="domain" description="FAD-binding PCMH-type" evidence="8">
    <location>
        <begin position="35"/>
        <end position="213"/>
    </location>
</feature>
<dbReference type="Gene3D" id="3.30.465.10">
    <property type="match status" value="1"/>
</dbReference>
<dbReference type="PANTHER" id="PTHR11748">
    <property type="entry name" value="D-LACTATE DEHYDROGENASE"/>
    <property type="match status" value="1"/>
</dbReference>
<keyword evidence="6" id="KW-0560">Oxidoreductase</keyword>